<proteinExistence type="inferred from homology"/>
<evidence type="ECO:0000256" key="6">
    <source>
        <dbReference type="ARBA" id="ARBA00035183"/>
    </source>
</evidence>
<evidence type="ECO:0000256" key="2">
    <source>
        <dbReference type="ARBA" id="ARBA00008860"/>
    </source>
</evidence>
<name>A0A8H3IS57_9LECA</name>
<accession>A0A8H3IS57</accession>
<evidence type="ECO:0000256" key="3">
    <source>
        <dbReference type="ARBA" id="ARBA00022980"/>
    </source>
</evidence>
<keyword evidence="9" id="KW-1185">Reference proteome</keyword>
<feature type="region of interest" description="Disordered" evidence="7">
    <location>
        <begin position="229"/>
        <end position="265"/>
    </location>
</feature>
<gene>
    <name evidence="8" type="ORF">ALECFALPRED_002586</name>
</gene>
<dbReference type="Proteomes" id="UP000664203">
    <property type="component" value="Unassembled WGS sequence"/>
</dbReference>
<dbReference type="GO" id="GO:0005739">
    <property type="term" value="C:mitochondrion"/>
    <property type="evidence" value="ECO:0007669"/>
    <property type="project" value="UniProtKB-SubCell"/>
</dbReference>
<dbReference type="AlphaFoldDB" id="A0A8H3IS57"/>
<keyword evidence="4" id="KW-0496">Mitochondrion</keyword>
<dbReference type="InterPro" id="IPR018305">
    <property type="entry name" value="Ribosomal_m50"/>
</dbReference>
<keyword evidence="5" id="KW-0687">Ribonucleoprotein</keyword>
<evidence type="ECO:0000256" key="7">
    <source>
        <dbReference type="SAM" id="MobiDB-lite"/>
    </source>
</evidence>
<evidence type="ECO:0000256" key="5">
    <source>
        <dbReference type="ARBA" id="ARBA00023274"/>
    </source>
</evidence>
<protein>
    <recommendedName>
        <fullName evidence="6">Large ribosomal subunit protein mL50</fullName>
    </recommendedName>
</protein>
<reference evidence="8" key="1">
    <citation type="submission" date="2021-03" db="EMBL/GenBank/DDBJ databases">
        <authorList>
            <person name="Tagirdzhanova G."/>
        </authorList>
    </citation>
    <scope>NUCLEOTIDE SEQUENCE</scope>
</reference>
<comment type="subcellular location">
    <subcellularLocation>
        <location evidence="1">Mitochondrion</location>
    </subcellularLocation>
</comment>
<evidence type="ECO:0000313" key="8">
    <source>
        <dbReference type="EMBL" id="CAF9923994.1"/>
    </source>
</evidence>
<dbReference type="GO" id="GO:1990904">
    <property type="term" value="C:ribonucleoprotein complex"/>
    <property type="evidence" value="ECO:0007669"/>
    <property type="project" value="UniProtKB-KW"/>
</dbReference>
<dbReference type="EMBL" id="CAJPDR010000179">
    <property type="protein sequence ID" value="CAF9923994.1"/>
    <property type="molecule type" value="Genomic_DNA"/>
</dbReference>
<dbReference type="GO" id="GO:0005840">
    <property type="term" value="C:ribosome"/>
    <property type="evidence" value="ECO:0007669"/>
    <property type="project" value="UniProtKB-KW"/>
</dbReference>
<feature type="compositionally biased region" description="Acidic residues" evidence="7">
    <location>
        <begin position="244"/>
        <end position="258"/>
    </location>
</feature>
<dbReference type="Pfam" id="PF10501">
    <property type="entry name" value="Ribosomal_L50"/>
    <property type="match status" value="1"/>
</dbReference>
<keyword evidence="3" id="KW-0689">Ribosomal protein</keyword>
<feature type="compositionally biased region" description="Basic and acidic residues" evidence="7">
    <location>
        <begin position="230"/>
        <end position="243"/>
    </location>
</feature>
<dbReference type="OrthoDB" id="6220758at2759"/>
<comment type="caution">
    <text evidence="8">The sequence shown here is derived from an EMBL/GenBank/DDBJ whole genome shotgun (WGS) entry which is preliminary data.</text>
</comment>
<evidence type="ECO:0000256" key="1">
    <source>
        <dbReference type="ARBA" id="ARBA00004173"/>
    </source>
</evidence>
<sequence length="425" mass="48470">MTSAGRFGLATRLKSSQSGYVCLQCRLQASTAVRTTNMPITIPYASHRHASWLDTEKLRKKIWGTENPPGQKDPYVKESVFDQRRREREQESEEGMELEPVLEREVGKPEDQTEYVEATTTEGLESVGWPGWGTKEWKLEEENSFRGFMEPERVDGRNETILAVHRALVETYALKEAGLPLVMEFNPKNPTDDYAERLAGGATFEQDTNEHMTLVLESEELRQAILECVTPRDHSSDDDRTNDTEIEEEQQEEMESGEAEEKASQIVKEDDDFNLESEGFELPLPDEESFNLARTGDLATFMPASETWRNVSLEDVAIKFAVLKRVMQLTGRRIPDPDISAITTPQSLLVHLVKKPKPKRIAEALLNSDRVAELPNVQILDKRYKPIDREVEVGRWKVIKEELEKRGLPVSGRADMRNILRNGEQ</sequence>
<comment type="similarity">
    <text evidence="2">Belongs to the mitochondrion-specific ribosomal protein mL50 family.</text>
</comment>
<evidence type="ECO:0000256" key="4">
    <source>
        <dbReference type="ARBA" id="ARBA00023128"/>
    </source>
</evidence>
<evidence type="ECO:0000313" key="9">
    <source>
        <dbReference type="Proteomes" id="UP000664203"/>
    </source>
</evidence>
<organism evidence="8 9">
    <name type="scientific">Alectoria fallacina</name>
    <dbReference type="NCBI Taxonomy" id="1903189"/>
    <lineage>
        <taxon>Eukaryota</taxon>
        <taxon>Fungi</taxon>
        <taxon>Dikarya</taxon>
        <taxon>Ascomycota</taxon>
        <taxon>Pezizomycotina</taxon>
        <taxon>Lecanoromycetes</taxon>
        <taxon>OSLEUM clade</taxon>
        <taxon>Lecanoromycetidae</taxon>
        <taxon>Lecanorales</taxon>
        <taxon>Lecanorineae</taxon>
        <taxon>Parmeliaceae</taxon>
        <taxon>Alectoria</taxon>
    </lineage>
</organism>